<dbReference type="PANTHER" id="PTHR43233">
    <property type="entry name" value="FAMILY N-ACETYLTRANSFERASE, PUTATIVE (AFU_ORTHOLOGUE AFUA_6G03350)-RELATED"/>
    <property type="match status" value="1"/>
</dbReference>
<proteinExistence type="predicted"/>
<dbReference type="STRING" id="1526571.AT746_08265"/>
<gene>
    <name evidence="2" type="ORF">AT746_08265</name>
</gene>
<dbReference type="Pfam" id="PF00583">
    <property type="entry name" value="Acetyltransf_1"/>
    <property type="match status" value="1"/>
</dbReference>
<dbReference type="PROSITE" id="PS51186">
    <property type="entry name" value="GNAT"/>
    <property type="match status" value="1"/>
</dbReference>
<organism evidence="2 3">
    <name type="scientific">Lacimicrobium alkaliphilum</name>
    <dbReference type="NCBI Taxonomy" id="1526571"/>
    <lineage>
        <taxon>Bacteria</taxon>
        <taxon>Pseudomonadati</taxon>
        <taxon>Pseudomonadota</taxon>
        <taxon>Gammaproteobacteria</taxon>
        <taxon>Alteromonadales</taxon>
        <taxon>Alteromonadaceae</taxon>
        <taxon>Lacimicrobium</taxon>
    </lineage>
</organism>
<sequence>MSAQFEILNIAPEPEDFMYLRESAGWRNPDLQTVTESIANTLFWVTIWLNKNLVATARIVGDGTMYFYIQDVIVLPSHQGRGLGSLLMCKLEGYLQKQCVPGATVGLLSAFGKESFYEKFGYSIRNGETLGFGMCKFM</sequence>
<dbReference type="CDD" id="cd04301">
    <property type="entry name" value="NAT_SF"/>
    <property type="match status" value="1"/>
</dbReference>
<keyword evidence="3" id="KW-1185">Reference proteome</keyword>
<dbReference type="InterPro" id="IPR000182">
    <property type="entry name" value="GNAT_dom"/>
</dbReference>
<reference evidence="2 3" key="1">
    <citation type="submission" date="2015-12" db="EMBL/GenBank/DDBJ databases">
        <title>Complete genome of Lacimicrobium alkaliphilum KCTC 32984.</title>
        <authorList>
            <person name="Kim S.-G."/>
            <person name="Lee Y.-J."/>
        </authorList>
    </citation>
    <scope>NUCLEOTIDE SEQUENCE [LARGE SCALE GENOMIC DNA]</scope>
    <source>
        <strain evidence="2 3">YelD216</strain>
    </source>
</reference>
<dbReference type="OrthoDB" id="9775804at2"/>
<dbReference type="InterPro" id="IPR053144">
    <property type="entry name" value="Acetyltransferase_Butenolide"/>
</dbReference>
<accession>A0A0U3AJU9</accession>
<dbReference type="AlphaFoldDB" id="A0A0U3AJU9"/>
<evidence type="ECO:0000313" key="2">
    <source>
        <dbReference type="EMBL" id="ALS98242.1"/>
    </source>
</evidence>
<feature type="domain" description="N-acetyltransferase" evidence="1">
    <location>
        <begin position="5"/>
        <end position="138"/>
    </location>
</feature>
<dbReference type="GO" id="GO:0016747">
    <property type="term" value="F:acyltransferase activity, transferring groups other than amino-acyl groups"/>
    <property type="evidence" value="ECO:0007669"/>
    <property type="project" value="InterPro"/>
</dbReference>
<dbReference type="InterPro" id="IPR016181">
    <property type="entry name" value="Acyl_CoA_acyltransferase"/>
</dbReference>
<dbReference type="Gene3D" id="3.40.630.30">
    <property type="match status" value="1"/>
</dbReference>
<evidence type="ECO:0000313" key="3">
    <source>
        <dbReference type="Proteomes" id="UP000068447"/>
    </source>
</evidence>
<dbReference type="PANTHER" id="PTHR43233:SF1">
    <property type="entry name" value="FAMILY N-ACETYLTRANSFERASE, PUTATIVE (AFU_ORTHOLOGUE AFUA_6G03350)-RELATED"/>
    <property type="match status" value="1"/>
</dbReference>
<dbReference type="EMBL" id="CP013650">
    <property type="protein sequence ID" value="ALS98242.1"/>
    <property type="molecule type" value="Genomic_DNA"/>
</dbReference>
<evidence type="ECO:0000259" key="1">
    <source>
        <dbReference type="PROSITE" id="PS51186"/>
    </source>
</evidence>
<dbReference type="KEGG" id="lal:AT746_08265"/>
<protein>
    <submittedName>
        <fullName evidence="2">Acetyltransferase</fullName>
    </submittedName>
</protein>
<keyword evidence="2" id="KW-0808">Transferase</keyword>
<name>A0A0U3AJU9_9ALTE</name>
<dbReference type="Proteomes" id="UP000068447">
    <property type="component" value="Chromosome"/>
</dbReference>
<dbReference type="SUPFAM" id="SSF55729">
    <property type="entry name" value="Acyl-CoA N-acyltransferases (Nat)"/>
    <property type="match status" value="1"/>
</dbReference>
<dbReference type="RefSeq" id="WP_062478966.1">
    <property type="nucleotide sequence ID" value="NZ_CP013650.1"/>
</dbReference>